<dbReference type="Gene3D" id="2.10.10.90">
    <property type="match status" value="1"/>
</dbReference>
<dbReference type="SMART" id="SM00495">
    <property type="entry name" value="ChtBD3"/>
    <property type="match status" value="4"/>
</dbReference>
<organism evidence="4 5">
    <name type="scientific">Buttiauxella gaviniae</name>
    <dbReference type="NCBI Taxonomy" id="82990"/>
    <lineage>
        <taxon>Bacteria</taxon>
        <taxon>Pseudomonadati</taxon>
        <taxon>Pseudomonadota</taxon>
        <taxon>Gammaproteobacteria</taxon>
        <taxon>Enterobacterales</taxon>
        <taxon>Enterobacteriaceae</taxon>
        <taxon>Buttiauxella</taxon>
    </lineage>
</organism>
<dbReference type="InterPro" id="IPR001223">
    <property type="entry name" value="Glyco_hydro18_cat"/>
</dbReference>
<reference evidence="4 5" key="1">
    <citation type="submission" date="2024-07" db="EMBL/GenBank/DDBJ databases">
        <authorList>
            <person name="Wang L."/>
        </authorList>
    </citation>
    <scope>NUCLEOTIDE SEQUENCE [LARGE SCALE GENOMIC DNA]</scope>
    <source>
        <strain evidence="4 5">WL359</strain>
    </source>
</reference>
<dbReference type="PROSITE" id="PS51910">
    <property type="entry name" value="GH18_2"/>
    <property type="match status" value="1"/>
</dbReference>
<comment type="caution">
    <text evidence="4">The sequence shown here is derived from an EMBL/GenBank/DDBJ whole genome shotgun (WGS) entry which is preliminary data.</text>
</comment>
<dbReference type="EMBL" id="JBFMVT010000002">
    <property type="protein sequence ID" value="MEW7313060.1"/>
    <property type="molecule type" value="Genomic_DNA"/>
</dbReference>
<evidence type="ECO:0000313" key="4">
    <source>
        <dbReference type="EMBL" id="MEW7313060.1"/>
    </source>
</evidence>
<evidence type="ECO:0000259" key="3">
    <source>
        <dbReference type="PROSITE" id="PS51910"/>
    </source>
</evidence>
<gene>
    <name evidence="4" type="ORF">AB1E22_10105</name>
</gene>
<dbReference type="PANTHER" id="PTHR42976:SF1">
    <property type="entry name" value="GH18 DOMAIN-CONTAINING PROTEIN-RELATED"/>
    <property type="match status" value="1"/>
</dbReference>
<dbReference type="SUPFAM" id="SSF51055">
    <property type="entry name" value="Carbohydrate binding domain"/>
    <property type="match status" value="1"/>
</dbReference>
<dbReference type="GO" id="GO:0016787">
    <property type="term" value="F:hydrolase activity"/>
    <property type="evidence" value="ECO:0007669"/>
    <property type="project" value="UniProtKB-KW"/>
</dbReference>
<keyword evidence="1 4" id="KW-0378">Hydrolase</keyword>
<keyword evidence="5" id="KW-1185">Reference proteome</keyword>
<accession>A0ABV3NU36</accession>
<keyword evidence="2" id="KW-0732">Signal</keyword>
<name>A0ABV3NU36_9ENTR</name>
<dbReference type="Pfam" id="PF00704">
    <property type="entry name" value="Glyco_hydro_18"/>
    <property type="match status" value="1"/>
</dbReference>
<proteinExistence type="predicted"/>
<dbReference type="CDD" id="cd06543">
    <property type="entry name" value="GH18_PF-ChiA-like"/>
    <property type="match status" value="1"/>
</dbReference>
<dbReference type="InterPro" id="IPR017853">
    <property type="entry name" value="GH"/>
</dbReference>
<dbReference type="InterPro" id="IPR003610">
    <property type="entry name" value="CBM5/12"/>
</dbReference>
<sequence length="818" mass="88933">MKMNTISRTLLALGMLGCAANALALEAWSGQEGSQIRDVIFDSKVYSNAWWVAATDCPQAAAQDASSSPWKFVRNATPAEITQYGNPTTCDAGSVTPVTHDAFSADKDYITDDIVAWEKVNYKAIGKIPAHSFTPGANNPWKLYVLTQAWNATATYKKGDVVKVNGQSYEALFYTTGDDPSLAANQNPQGNNGRPWKPLGATVDYTQAQLNAAPQLSTSTLYAAGTLVTYKGQPYVSQAQVKSVLPTDANLWAVYTDWTGTKDRVGTPKNPWPAHVYAPYVDFSLNNIPDLAKLATEQKIDHFTIAFVVAKSAEQCTPTWGTYYNLQDYTQYSKIKALRDLGGDVMVSIGGAANYPMAAACKNDADLQQIYHDIVENLNLNALDFDIEGNWVADHDSIQRRNRAVKAVQDQWKKEGRSVKIWYTLPILPTGLTAEGIYVLEDAHSKGVELAGVNVMTMDYGNSICQSDGTEGQNIHGKCATSAIDNLFKQIKTIWPEKSDAEVNAMMGTTPMIGYNDVQGEVFYKSDANLVMEDAVKRDIGMIGIWSMARDQPGVAKQVSPEHSGMTEQQMPTYGYSAIFAPFTHDNSGTATDLPGDVKAVFVSLFNGEKRINVNFDSTKLTGSNAYNVDLNGEYIFSTSGAHSYYGYKYNYGQQTNILAPSKHLTAGKVITVKRLSPNPEVLAQLTVTEDMLKGNNPVVSAGEVKAITVKRINGQPNIAVDFDNKALGYKAPNGSAYVAKIMGAPENGQYLFSCEVGICYYTSAKTVTDTSTNPATDTTTVSRGYNELTAGETIVIERTAPNPATVAKLLVTADMLK</sequence>
<dbReference type="SUPFAM" id="SSF51445">
    <property type="entry name" value="(Trans)glycosidases"/>
    <property type="match status" value="1"/>
</dbReference>
<feature type="chain" id="PRO_5047379713" evidence="2">
    <location>
        <begin position="25"/>
        <end position="818"/>
    </location>
</feature>
<dbReference type="Proteomes" id="UP001555342">
    <property type="component" value="Unassembled WGS sequence"/>
</dbReference>
<evidence type="ECO:0000313" key="5">
    <source>
        <dbReference type="Proteomes" id="UP001555342"/>
    </source>
</evidence>
<dbReference type="InterPro" id="IPR052750">
    <property type="entry name" value="GH18_Chitinase"/>
</dbReference>
<dbReference type="InterPro" id="IPR036573">
    <property type="entry name" value="CBM_sf_5/12"/>
</dbReference>
<feature type="signal peptide" evidence="2">
    <location>
        <begin position="1"/>
        <end position="24"/>
    </location>
</feature>
<dbReference type="RefSeq" id="WP_367595214.1">
    <property type="nucleotide sequence ID" value="NZ_JBFMVT010000002.1"/>
</dbReference>
<dbReference type="CDD" id="cd12215">
    <property type="entry name" value="ChiC_BD"/>
    <property type="match status" value="1"/>
</dbReference>
<dbReference type="PANTHER" id="PTHR42976">
    <property type="entry name" value="BIFUNCTIONAL CHITINASE/LYSOZYME-RELATED"/>
    <property type="match status" value="1"/>
</dbReference>
<evidence type="ECO:0000256" key="1">
    <source>
        <dbReference type="ARBA" id="ARBA00022801"/>
    </source>
</evidence>
<evidence type="ECO:0000256" key="2">
    <source>
        <dbReference type="SAM" id="SignalP"/>
    </source>
</evidence>
<dbReference type="Gene3D" id="3.20.20.80">
    <property type="entry name" value="Glycosidases"/>
    <property type="match status" value="1"/>
</dbReference>
<feature type="domain" description="GH18" evidence="3">
    <location>
        <begin position="274"/>
        <end position="566"/>
    </location>
</feature>
<protein>
    <submittedName>
        <fullName evidence="4">Glycosyl hydrolase family 18 protein</fullName>
    </submittedName>
</protein>
<dbReference type="Pfam" id="PF02839">
    <property type="entry name" value="CBM_5_12"/>
    <property type="match status" value="1"/>
</dbReference>